<dbReference type="AlphaFoldDB" id="A0A7J7MCI1"/>
<dbReference type="PANTHER" id="PTHR44259:SF114">
    <property type="entry name" value="OS06G0707300 PROTEIN"/>
    <property type="match status" value="1"/>
</dbReference>
<dbReference type="Proteomes" id="UP000541444">
    <property type="component" value="Unassembled WGS sequence"/>
</dbReference>
<dbReference type="PANTHER" id="PTHR44259">
    <property type="entry name" value="OS07G0183000 PROTEIN-RELATED"/>
    <property type="match status" value="1"/>
</dbReference>
<sequence>MSPWNSTIICDKEYLGDYFINFLEKVALSSNPPWNSDYAVMAIFGPIQKLAFFKPGEDNNAWTTIEPGLFVFNDVLFFNNEFYAVTRDGDVVACDIGDPFCPKVRNVVPQLDDGIGKNKYLVESLGELLLFRRLFYYTVDLELYSNDYEDDSIDDTMGFNVFKLDPTGCNKLHEMKTLHGQSLFLG</sequence>
<feature type="domain" description="KIB1-4 beta-propeller" evidence="1">
    <location>
        <begin position="22"/>
        <end position="186"/>
    </location>
</feature>
<protein>
    <recommendedName>
        <fullName evidence="1">KIB1-4 beta-propeller domain-containing protein</fullName>
    </recommendedName>
</protein>
<dbReference type="EMBL" id="JACGCM010001620">
    <property type="protein sequence ID" value="KAF6152581.1"/>
    <property type="molecule type" value="Genomic_DNA"/>
</dbReference>
<comment type="caution">
    <text evidence="2">The sequence shown here is derived from an EMBL/GenBank/DDBJ whole genome shotgun (WGS) entry which is preliminary data.</text>
</comment>
<evidence type="ECO:0000259" key="1">
    <source>
        <dbReference type="Pfam" id="PF03478"/>
    </source>
</evidence>
<reference evidence="2 3" key="1">
    <citation type="journal article" date="2020" name="IScience">
        <title>Genome Sequencing of the Endangered Kingdonia uniflora (Circaeasteraceae, Ranunculales) Reveals Potential Mechanisms of Evolutionary Specialization.</title>
        <authorList>
            <person name="Sun Y."/>
            <person name="Deng T."/>
            <person name="Zhang A."/>
            <person name="Moore M.J."/>
            <person name="Landis J.B."/>
            <person name="Lin N."/>
            <person name="Zhang H."/>
            <person name="Zhang X."/>
            <person name="Huang J."/>
            <person name="Zhang X."/>
            <person name="Sun H."/>
            <person name="Wang H."/>
        </authorList>
    </citation>
    <scope>NUCLEOTIDE SEQUENCE [LARGE SCALE GENOMIC DNA]</scope>
    <source>
        <strain evidence="2">TB1705</strain>
        <tissue evidence="2">Leaf</tissue>
    </source>
</reference>
<dbReference type="InterPro" id="IPR050942">
    <property type="entry name" value="F-box_BR-signaling"/>
</dbReference>
<proteinExistence type="predicted"/>
<dbReference type="InterPro" id="IPR005174">
    <property type="entry name" value="KIB1-4_b-propeller"/>
</dbReference>
<gene>
    <name evidence="2" type="ORF">GIB67_013028</name>
</gene>
<name>A0A7J7MCI1_9MAGN</name>
<evidence type="ECO:0000313" key="2">
    <source>
        <dbReference type="EMBL" id="KAF6152581.1"/>
    </source>
</evidence>
<accession>A0A7J7MCI1</accession>
<keyword evidence="3" id="KW-1185">Reference proteome</keyword>
<organism evidence="2 3">
    <name type="scientific">Kingdonia uniflora</name>
    <dbReference type="NCBI Taxonomy" id="39325"/>
    <lineage>
        <taxon>Eukaryota</taxon>
        <taxon>Viridiplantae</taxon>
        <taxon>Streptophyta</taxon>
        <taxon>Embryophyta</taxon>
        <taxon>Tracheophyta</taxon>
        <taxon>Spermatophyta</taxon>
        <taxon>Magnoliopsida</taxon>
        <taxon>Ranunculales</taxon>
        <taxon>Circaeasteraceae</taxon>
        <taxon>Kingdonia</taxon>
    </lineage>
</organism>
<dbReference type="Pfam" id="PF03478">
    <property type="entry name" value="Beta-prop_KIB1-4"/>
    <property type="match status" value="1"/>
</dbReference>
<evidence type="ECO:0000313" key="3">
    <source>
        <dbReference type="Proteomes" id="UP000541444"/>
    </source>
</evidence>